<sequence>MLSMNHHISEYDILISGEEGDLFKALEESGQQLLDKAFYEWEQDLMMKSATESPQCGVLDIKNIVVMTMAATDESQGMQKSVNFANLSSMDWSHAH</sequence>
<dbReference type="EMBL" id="JAAMPC010000003">
    <property type="protein sequence ID" value="KAG2323127.1"/>
    <property type="molecule type" value="Genomic_DNA"/>
</dbReference>
<evidence type="ECO:0000313" key="2">
    <source>
        <dbReference type="Proteomes" id="UP000886595"/>
    </source>
</evidence>
<comment type="caution">
    <text evidence="1">The sequence shown here is derived from an EMBL/GenBank/DDBJ whole genome shotgun (WGS) entry which is preliminary data.</text>
</comment>
<proteinExistence type="predicted"/>
<accession>A0A8X8B6J1</accession>
<dbReference type="AlphaFoldDB" id="A0A8X8B6J1"/>
<dbReference type="Proteomes" id="UP000886595">
    <property type="component" value="Unassembled WGS sequence"/>
</dbReference>
<organism evidence="1 2">
    <name type="scientific">Brassica carinata</name>
    <name type="common">Ethiopian mustard</name>
    <name type="synonym">Abyssinian cabbage</name>
    <dbReference type="NCBI Taxonomy" id="52824"/>
    <lineage>
        <taxon>Eukaryota</taxon>
        <taxon>Viridiplantae</taxon>
        <taxon>Streptophyta</taxon>
        <taxon>Embryophyta</taxon>
        <taxon>Tracheophyta</taxon>
        <taxon>Spermatophyta</taxon>
        <taxon>Magnoliopsida</taxon>
        <taxon>eudicotyledons</taxon>
        <taxon>Gunneridae</taxon>
        <taxon>Pentapetalae</taxon>
        <taxon>rosids</taxon>
        <taxon>malvids</taxon>
        <taxon>Brassicales</taxon>
        <taxon>Brassicaceae</taxon>
        <taxon>Brassiceae</taxon>
        <taxon>Brassica</taxon>
    </lineage>
</organism>
<name>A0A8X8B6J1_BRACI</name>
<keyword evidence="2" id="KW-1185">Reference proteome</keyword>
<dbReference type="OrthoDB" id="153872at2759"/>
<evidence type="ECO:0000313" key="1">
    <source>
        <dbReference type="EMBL" id="KAG2323127.1"/>
    </source>
</evidence>
<gene>
    <name evidence="1" type="ORF">Bca52824_016340</name>
</gene>
<reference evidence="1 2" key="1">
    <citation type="submission" date="2020-02" db="EMBL/GenBank/DDBJ databases">
        <authorList>
            <person name="Ma Q."/>
            <person name="Huang Y."/>
            <person name="Song X."/>
            <person name="Pei D."/>
        </authorList>
    </citation>
    <scope>NUCLEOTIDE SEQUENCE [LARGE SCALE GENOMIC DNA]</scope>
    <source>
        <strain evidence="1">Sxm20200214</strain>
        <tissue evidence="1">Leaf</tissue>
    </source>
</reference>
<protein>
    <submittedName>
        <fullName evidence="1">Uncharacterized protein</fullName>
    </submittedName>
</protein>